<protein>
    <submittedName>
        <fullName evidence="1">Uncharacterized protein</fullName>
    </submittedName>
</protein>
<dbReference type="AlphaFoldDB" id="A0A251XII1"/>
<organism evidence="1 2">
    <name type="scientific">Clavibacter michiganensis subsp. michiganensis</name>
    <dbReference type="NCBI Taxonomy" id="33013"/>
    <lineage>
        <taxon>Bacteria</taxon>
        <taxon>Bacillati</taxon>
        <taxon>Actinomycetota</taxon>
        <taxon>Actinomycetes</taxon>
        <taxon>Micrococcales</taxon>
        <taxon>Microbacteriaceae</taxon>
        <taxon>Clavibacter</taxon>
    </lineage>
</organism>
<reference evidence="1 2" key="1">
    <citation type="submission" date="2016-08" db="EMBL/GenBank/DDBJ databases">
        <title>Genome sequence of Clavibacter michiganensis subsp. michiganensis strain CASJ007.</title>
        <authorList>
            <person name="Thapa S.P."/>
            <person name="Coaker G."/>
        </authorList>
    </citation>
    <scope>NUCLEOTIDE SEQUENCE [LARGE SCALE GENOMIC DNA]</scope>
    <source>
        <strain evidence="1">CASJ007</strain>
    </source>
</reference>
<dbReference type="Proteomes" id="UP000195062">
    <property type="component" value="Unassembled WGS sequence"/>
</dbReference>
<proteinExistence type="predicted"/>
<evidence type="ECO:0000313" key="2">
    <source>
        <dbReference type="Proteomes" id="UP000195062"/>
    </source>
</evidence>
<comment type="caution">
    <text evidence="1">The sequence shown here is derived from an EMBL/GenBank/DDBJ whole genome shotgun (WGS) entry which is preliminary data.</text>
</comment>
<keyword evidence="2" id="KW-1185">Reference proteome</keyword>
<name>A0A251XII1_CLAMM</name>
<sequence length="38" mass="4212">MPISSARWAMMLRIPTGPSYVLRSMPSSARTLAFSLVE</sequence>
<evidence type="ECO:0000313" key="1">
    <source>
        <dbReference type="EMBL" id="OUE02844.1"/>
    </source>
</evidence>
<dbReference type="EMBL" id="MDHH01000002">
    <property type="protein sequence ID" value="OUE02844.1"/>
    <property type="molecule type" value="Genomic_DNA"/>
</dbReference>
<accession>A0A251XII1</accession>
<gene>
    <name evidence="1" type="ORF">CMMCAS07_12570</name>
</gene>